<gene>
    <name evidence="17" type="primary">LOC120049115</name>
</gene>
<dbReference type="PROSITE" id="PS50836">
    <property type="entry name" value="DOMON"/>
    <property type="match status" value="1"/>
</dbReference>
<feature type="domain" description="DOMON" evidence="13">
    <location>
        <begin position="221"/>
        <end position="336"/>
    </location>
</feature>
<feature type="transmembrane region" description="Helical" evidence="11">
    <location>
        <begin position="411"/>
        <end position="436"/>
    </location>
</feature>
<keyword evidence="9 11" id="KW-0472">Membrane</keyword>
<feature type="domain" description="Reelin" evidence="15">
    <location>
        <begin position="15"/>
        <end position="183"/>
    </location>
</feature>
<dbReference type="PANTHER" id="PTHR45828:SF44">
    <property type="entry name" value="FERRIC-CHELATE REDUCTASE 1-RELATED"/>
    <property type="match status" value="1"/>
</dbReference>
<dbReference type="Proteomes" id="UP000808372">
    <property type="component" value="Chromosome 6"/>
</dbReference>
<keyword evidence="6" id="KW-0249">Electron transport</keyword>
<dbReference type="GO" id="GO:0016020">
    <property type="term" value="C:membrane"/>
    <property type="evidence" value="ECO:0007669"/>
    <property type="project" value="UniProtKB-SubCell"/>
</dbReference>
<feature type="transmembrane region" description="Helical" evidence="11">
    <location>
        <begin position="379"/>
        <end position="399"/>
    </location>
</feature>
<evidence type="ECO:0000256" key="12">
    <source>
        <dbReference type="SAM" id="SignalP"/>
    </source>
</evidence>
<evidence type="ECO:0000259" key="15">
    <source>
        <dbReference type="PROSITE" id="PS51019"/>
    </source>
</evidence>
<dbReference type="RefSeq" id="XP_038851285.1">
    <property type="nucleotide sequence ID" value="XM_038995357.1"/>
</dbReference>
<evidence type="ECO:0000256" key="11">
    <source>
        <dbReference type="SAM" id="Phobius"/>
    </source>
</evidence>
<name>A0A8U0UFX1_SALNM</name>
<evidence type="ECO:0000256" key="8">
    <source>
        <dbReference type="ARBA" id="ARBA00023004"/>
    </source>
</evidence>
<dbReference type="PROSITE" id="PS50939">
    <property type="entry name" value="CYTOCHROME_B561"/>
    <property type="match status" value="1"/>
</dbReference>
<sequence>MEGCAAPQRIIIVLLACYLRAVQCYSSGKVTGACDNMTPQHKKGAHQSPAPFSVTTDRFSFKEGDEIIVRLLAASTPFIGFMLQAREVGGSSPLGSFTVTSGEAQLLNCNGLPNSAVSHTSDSPKSSIQGIWRADISGNLNSIQFSASFVKDYSTFWVGVRSSPVTYNVAAAPSTNSKSISIPSTSSFASSSKLSNSSTGCGSTKVCFSQPLNCDPGVSPDCYFLSAMTSPGDTAIQLEMTGPSDGYIAIGFSDDQRMGNDDIYICGRDSGGLIQLQHAFSTGRKIPDILPLGNVSDVKSSVNNSIISCSFTTRNPISTQRSGGSSSLYYLMIVHGPSSTGTIGFHTGTFITDTKVDISSPQVVTSEKEPPIIKAHGSLMLISWMTTGSLGMIIARYLKGVAKGKHYFGKDVWFLAHVSLMTLTVAATIIAFILAFSEVGGWSGGAHPVLGCIVMILAFFQPIAAMFRCGPQHHWRFLFNWSHALNAVAIKLLAVAAIFTGLSYFDTSEDGWLLKVMGGFVGWEATMYILLELHMRWKLNDHAESASESTRMELLLLVLFFLGNIAFLVALLVGIGSS</sequence>
<evidence type="ECO:0000256" key="3">
    <source>
        <dbReference type="ARBA" id="ARBA00009195"/>
    </source>
</evidence>
<dbReference type="InterPro" id="IPR005018">
    <property type="entry name" value="DOMON_domain"/>
</dbReference>
<dbReference type="Gene3D" id="1.20.120.1770">
    <property type="match status" value="1"/>
</dbReference>
<feature type="signal peptide" evidence="12">
    <location>
        <begin position="1"/>
        <end position="24"/>
    </location>
</feature>
<dbReference type="PANTHER" id="PTHR45828">
    <property type="entry name" value="CYTOCHROME B561/FERRIC REDUCTASE TRANSMEMBRANE"/>
    <property type="match status" value="1"/>
</dbReference>
<feature type="transmembrane region" description="Helical" evidence="11">
    <location>
        <begin position="554"/>
        <end position="575"/>
    </location>
</feature>
<comment type="similarity">
    <text evidence="3">Belongs to the FRRS1 family.</text>
</comment>
<dbReference type="InterPro" id="IPR002861">
    <property type="entry name" value="Reeler_dom"/>
</dbReference>
<keyword evidence="10" id="KW-0325">Glycoprotein</keyword>
<reference evidence="17" key="1">
    <citation type="submission" date="2025-08" db="UniProtKB">
        <authorList>
            <consortium name="RefSeq"/>
        </authorList>
    </citation>
    <scope>IDENTIFICATION</scope>
    <source>
        <tissue evidence="17">White muscle</tissue>
    </source>
</reference>
<dbReference type="CDD" id="cd08544">
    <property type="entry name" value="Reeler"/>
    <property type="match status" value="1"/>
</dbReference>
<evidence type="ECO:0000256" key="10">
    <source>
        <dbReference type="ARBA" id="ARBA00023180"/>
    </source>
</evidence>
<comment type="subcellular location">
    <subcellularLocation>
        <location evidence="2">Membrane</location>
        <topology evidence="2">Multi-pass membrane protein</topology>
    </subcellularLocation>
</comment>
<dbReference type="InterPro" id="IPR042307">
    <property type="entry name" value="Reeler_sf"/>
</dbReference>
<dbReference type="KEGG" id="snh:120049115"/>
<keyword evidence="5 11" id="KW-0812">Transmembrane</keyword>
<proteinExistence type="inferred from homology"/>
<evidence type="ECO:0000256" key="2">
    <source>
        <dbReference type="ARBA" id="ARBA00004141"/>
    </source>
</evidence>
<evidence type="ECO:0000256" key="1">
    <source>
        <dbReference type="ARBA" id="ARBA00001970"/>
    </source>
</evidence>
<dbReference type="InterPro" id="IPR006593">
    <property type="entry name" value="Cyt_b561/ferric_Rdtase_TM"/>
</dbReference>
<keyword evidence="16" id="KW-1185">Reference proteome</keyword>
<dbReference type="FunFam" id="2.60.40.4060:FF:000003">
    <property type="entry name" value="Ferric chelate reductase 1"/>
    <property type="match status" value="1"/>
</dbReference>
<feature type="transmembrane region" description="Helical" evidence="11">
    <location>
        <begin position="448"/>
        <end position="467"/>
    </location>
</feature>
<dbReference type="Pfam" id="PF02014">
    <property type="entry name" value="Reeler"/>
    <property type="match status" value="1"/>
</dbReference>
<dbReference type="CDD" id="cd09628">
    <property type="entry name" value="DOMON_SDR_2_like"/>
    <property type="match status" value="1"/>
</dbReference>
<evidence type="ECO:0000256" key="9">
    <source>
        <dbReference type="ARBA" id="ARBA00023136"/>
    </source>
</evidence>
<dbReference type="CDD" id="cd08760">
    <property type="entry name" value="Cyt_b561_FRRS1_like"/>
    <property type="match status" value="1"/>
</dbReference>
<organism evidence="16 17">
    <name type="scientific">Salvelinus namaycush</name>
    <name type="common">Lake trout</name>
    <name type="synonym">Salmo namaycush</name>
    <dbReference type="NCBI Taxonomy" id="8040"/>
    <lineage>
        <taxon>Eukaryota</taxon>
        <taxon>Metazoa</taxon>
        <taxon>Chordata</taxon>
        <taxon>Craniata</taxon>
        <taxon>Vertebrata</taxon>
        <taxon>Euteleostomi</taxon>
        <taxon>Actinopterygii</taxon>
        <taxon>Neopterygii</taxon>
        <taxon>Teleostei</taxon>
        <taxon>Protacanthopterygii</taxon>
        <taxon>Salmoniformes</taxon>
        <taxon>Salmonidae</taxon>
        <taxon>Salmoninae</taxon>
        <taxon>Salvelinus</taxon>
    </lineage>
</organism>
<dbReference type="SMART" id="SM00665">
    <property type="entry name" value="B561"/>
    <property type="match status" value="1"/>
</dbReference>
<dbReference type="AlphaFoldDB" id="A0A8U0UFX1"/>
<evidence type="ECO:0000256" key="5">
    <source>
        <dbReference type="ARBA" id="ARBA00022692"/>
    </source>
</evidence>
<evidence type="ECO:0000256" key="6">
    <source>
        <dbReference type="ARBA" id="ARBA00022982"/>
    </source>
</evidence>
<accession>A0A8U0UFX1</accession>
<comment type="cofactor">
    <cofactor evidence="1">
        <name>heme b</name>
        <dbReference type="ChEBI" id="CHEBI:60344"/>
    </cofactor>
</comment>
<dbReference type="Pfam" id="PF03351">
    <property type="entry name" value="DOMON"/>
    <property type="match status" value="1"/>
</dbReference>
<evidence type="ECO:0000256" key="7">
    <source>
        <dbReference type="ARBA" id="ARBA00022989"/>
    </source>
</evidence>
<dbReference type="SMART" id="SM00664">
    <property type="entry name" value="DoH"/>
    <property type="match status" value="1"/>
</dbReference>
<evidence type="ECO:0000259" key="14">
    <source>
        <dbReference type="PROSITE" id="PS50939"/>
    </source>
</evidence>
<feature type="domain" description="Cytochrome b561" evidence="14">
    <location>
        <begin position="339"/>
        <end position="540"/>
    </location>
</feature>
<feature type="transmembrane region" description="Helical" evidence="11">
    <location>
        <begin position="511"/>
        <end position="533"/>
    </location>
</feature>
<feature type="transmembrane region" description="Helical" evidence="11">
    <location>
        <begin position="488"/>
        <end position="505"/>
    </location>
</feature>
<dbReference type="GeneID" id="120049115"/>
<protein>
    <submittedName>
        <fullName evidence="17">Ferric-chelate reductase 1</fullName>
    </submittedName>
</protein>
<feature type="chain" id="PRO_5035904440" evidence="12">
    <location>
        <begin position="25"/>
        <end position="578"/>
    </location>
</feature>
<keyword evidence="12" id="KW-0732">Signal</keyword>
<keyword evidence="8" id="KW-0408">Iron</keyword>
<keyword evidence="4" id="KW-0813">Transport</keyword>
<dbReference type="Gene3D" id="2.60.40.4060">
    <property type="entry name" value="Reeler domain"/>
    <property type="match status" value="1"/>
</dbReference>
<keyword evidence="7 11" id="KW-1133">Transmembrane helix</keyword>
<evidence type="ECO:0000313" key="17">
    <source>
        <dbReference type="RefSeq" id="XP_038851285.1"/>
    </source>
</evidence>
<dbReference type="PROSITE" id="PS51019">
    <property type="entry name" value="REELIN"/>
    <property type="match status" value="1"/>
</dbReference>
<evidence type="ECO:0000256" key="4">
    <source>
        <dbReference type="ARBA" id="ARBA00022448"/>
    </source>
</evidence>
<dbReference type="InterPro" id="IPR051237">
    <property type="entry name" value="Ferric-chelate_Red/DefProt"/>
</dbReference>
<evidence type="ECO:0000259" key="13">
    <source>
        <dbReference type="PROSITE" id="PS50836"/>
    </source>
</evidence>
<evidence type="ECO:0000313" key="16">
    <source>
        <dbReference type="Proteomes" id="UP000808372"/>
    </source>
</evidence>